<protein>
    <submittedName>
        <fullName evidence="2">DUF1854 domain-containing protein</fullName>
    </submittedName>
</protein>
<dbReference type="EMBL" id="QPGB01000001">
    <property type="protein sequence ID" value="RCS59221.1"/>
    <property type="molecule type" value="Genomic_DNA"/>
</dbReference>
<accession>A0A368L6T8</accession>
<dbReference type="OrthoDB" id="212426at2"/>
<evidence type="ECO:0000313" key="3">
    <source>
        <dbReference type="Proteomes" id="UP000252357"/>
    </source>
</evidence>
<evidence type="ECO:0000259" key="1">
    <source>
        <dbReference type="Pfam" id="PF08909"/>
    </source>
</evidence>
<dbReference type="Proteomes" id="UP000252357">
    <property type="component" value="Unassembled WGS sequence"/>
</dbReference>
<keyword evidence="3" id="KW-1185">Reference proteome</keyword>
<dbReference type="RefSeq" id="WP_114401371.1">
    <property type="nucleotide sequence ID" value="NZ_QPGB01000001.1"/>
</dbReference>
<proteinExistence type="predicted"/>
<feature type="domain" description="DUF1854" evidence="1">
    <location>
        <begin position="32"/>
        <end position="159"/>
    </location>
</feature>
<organism evidence="2 3">
    <name type="scientific">Parvibium lacunae</name>
    <dbReference type="NCBI Taxonomy" id="1888893"/>
    <lineage>
        <taxon>Bacteria</taxon>
        <taxon>Pseudomonadati</taxon>
        <taxon>Pseudomonadota</taxon>
        <taxon>Betaproteobacteria</taxon>
        <taxon>Burkholderiales</taxon>
        <taxon>Alcaligenaceae</taxon>
        <taxon>Parvibium</taxon>
    </lineage>
</organism>
<comment type="caution">
    <text evidence="2">The sequence shown here is derived from an EMBL/GenBank/DDBJ whole genome shotgun (WGS) entry which is preliminary data.</text>
</comment>
<dbReference type="InterPro" id="IPR015005">
    <property type="entry name" value="DUF1854"/>
</dbReference>
<reference evidence="2 3" key="1">
    <citation type="journal article" date="2018" name="Int. J. Syst. Evol. Microbiol.">
        <title>Parvibium lacunae gen. nov., sp. nov., a new member of the family Alcaligenaceae isolated from a freshwater pond.</title>
        <authorList>
            <person name="Chen W.M."/>
            <person name="Xie P.B."/>
            <person name="Hsu M.Y."/>
            <person name="Sheu S.Y."/>
        </authorList>
    </citation>
    <scope>NUCLEOTIDE SEQUENCE [LARGE SCALE GENOMIC DNA]</scope>
    <source>
        <strain evidence="2 3">KMB9</strain>
    </source>
</reference>
<name>A0A368L6T8_9BURK</name>
<gene>
    <name evidence="2" type="ORF">DU000_00205</name>
</gene>
<dbReference type="Pfam" id="PF08909">
    <property type="entry name" value="DUF1854"/>
    <property type="match status" value="1"/>
</dbReference>
<evidence type="ECO:0000313" key="2">
    <source>
        <dbReference type="EMBL" id="RCS59221.1"/>
    </source>
</evidence>
<dbReference type="AlphaFoldDB" id="A0A368L6T8"/>
<sequence>MSLSFAPAHPWSLHRNPLGQLIFVREGAAPIEITPVRAFALSAPTECLSFVSATGEEVLWLESLSQAPAAAQALIQQELAQRDFVPQILAITGLDSYATPSTWQIETDRGATQLVLKAEEDIRRLPDHALLIADGQGVQYVIRDRRTLDAHSRRILKRFL</sequence>